<name>A0A8X7UHD4_BRACI</name>
<evidence type="ECO:0000313" key="2">
    <source>
        <dbReference type="Proteomes" id="UP000886595"/>
    </source>
</evidence>
<gene>
    <name evidence="1" type="ORF">Bca52824_061392</name>
</gene>
<evidence type="ECO:0000313" key="1">
    <source>
        <dbReference type="EMBL" id="KAG2278837.1"/>
    </source>
</evidence>
<reference evidence="1 2" key="1">
    <citation type="submission" date="2020-02" db="EMBL/GenBank/DDBJ databases">
        <authorList>
            <person name="Ma Q."/>
            <person name="Huang Y."/>
            <person name="Song X."/>
            <person name="Pei D."/>
        </authorList>
    </citation>
    <scope>NUCLEOTIDE SEQUENCE [LARGE SCALE GENOMIC DNA]</scope>
    <source>
        <strain evidence="1">Sxm20200214</strain>
        <tissue evidence="1">Leaf</tissue>
    </source>
</reference>
<sequence length="93" mass="10968">MLQAWLIRNRVPARCPCGGRIIHEVRWEGRLRHSSCEEVLHCKNYEADGLHHRQPWVIGVEEHIERLTRRVEEVEVLIKFVRRRGSSPHSGGR</sequence>
<proteinExistence type="predicted"/>
<dbReference type="EMBL" id="JAAMPC010000012">
    <property type="protein sequence ID" value="KAG2278837.1"/>
    <property type="molecule type" value="Genomic_DNA"/>
</dbReference>
<dbReference type="OrthoDB" id="1129285at2759"/>
<keyword evidence="2" id="KW-1185">Reference proteome</keyword>
<dbReference type="AlphaFoldDB" id="A0A8X7UHD4"/>
<comment type="caution">
    <text evidence="1">The sequence shown here is derived from an EMBL/GenBank/DDBJ whole genome shotgun (WGS) entry which is preliminary data.</text>
</comment>
<accession>A0A8X7UHD4</accession>
<protein>
    <submittedName>
        <fullName evidence="1">Uncharacterized protein</fullName>
    </submittedName>
</protein>
<organism evidence="1 2">
    <name type="scientific">Brassica carinata</name>
    <name type="common">Ethiopian mustard</name>
    <name type="synonym">Abyssinian cabbage</name>
    <dbReference type="NCBI Taxonomy" id="52824"/>
    <lineage>
        <taxon>Eukaryota</taxon>
        <taxon>Viridiplantae</taxon>
        <taxon>Streptophyta</taxon>
        <taxon>Embryophyta</taxon>
        <taxon>Tracheophyta</taxon>
        <taxon>Spermatophyta</taxon>
        <taxon>Magnoliopsida</taxon>
        <taxon>eudicotyledons</taxon>
        <taxon>Gunneridae</taxon>
        <taxon>Pentapetalae</taxon>
        <taxon>rosids</taxon>
        <taxon>malvids</taxon>
        <taxon>Brassicales</taxon>
        <taxon>Brassicaceae</taxon>
        <taxon>Brassiceae</taxon>
        <taxon>Brassica</taxon>
    </lineage>
</organism>
<dbReference type="Proteomes" id="UP000886595">
    <property type="component" value="Unassembled WGS sequence"/>
</dbReference>